<keyword evidence="1" id="KW-0175">Coiled coil</keyword>
<evidence type="ECO:0000313" key="3">
    <source>
        <dbReference type="EMBL" id="PWV05492.1"/>
    </source>
</evidence>
<dbReference type="VEuPathDB" id="TriTrypDB:BCY84_18995"/>
<dbReference type="VEuPathDB" id="TriTrypDB:TCSYLVIO_010962"/>
<dbReference type="VEuPathDB" id="TriTrypDB:Tc_MARK_2594"/>
<comment type="caution">
    <text evidence="3">The sequence shown here is derived from an EMBL/GenBank/DDBJ whole genome shotgun (WGS) entry which is preliminary data.</text>
</comment>
<sequence length="932" mass="103951">MDRESSSQFTADRDAEAVPHITSREELAAPLSITRSNAELLGNLDDDDGSKNYSNEKAESGLFRNEESLMSRETLWGSPCRPKSDFSISCGASLRDGTLSKAFQGEQVPMQLNEENLCQMKREMAEGKVILQPELIDVDPYHIKRRAAKEKNVSVISVASEAEDATGSSIVNSDVEGAPVFLKTDMSKRSCPSTSLWSVESVCGNSVVPDILSRSNLDRFSTQLLMGVKELRPEMLLGDTMQDLLGVSDLTKSGGQASLCVEGESETRDDYIYPFEATKTYEVMQGHGRDGRASEHSGFRTSVDEATQTRGAAAHEGTAPPAPGTRPNNDDASTEFSFSGFPDYRTSGSLMVWPPSPNTCSEERHFLPCYKKPTVPSKIERRSDVSNESNARAINEMRQIIERALQEINELKTRQVKLSADMTILQRCLRSHVANEAKQPHSLERQAPELQEVQGPDRGKEETQLVRTEAEWTPLTFTELQTLWQKLEDVLQGLRAHHEGQMSHFIRQVIDRFGQINQIVSYALTKLDALQLQQQQQQQQQGDHHDKMEVALPVDLISDGEKVYLMVDVQCCTTEHCEVLLPISLKATVGMCKRELLRRLHRQGLVDNNISYADVILLRDTLTLYEEDVLGDVLVPALQNIGASMKLVKLTLRTIFPKSVHSFSPTNDDKCARTTSPTAQHNGIPSVGAFLADPVATSGRDARAAMTTLEGHSPLQQYAATVRHLTPADNLRFEDLGVLRGGAADELSQNESLYRRLIWELERSELEELRKDEKLQRVAVAKEGLKRVRLTLLDRVTYSTVEGHRHVARSALENLDTLLVPGATVEEICMATKMAQKAVKSIGNTHGEDKRVAEMQEAMRAEQERKQRTIEEIKELCDEVTHRLRIPANLLKRAESVAHDAQRAITLAPNMSLKELEEVHQSLVNFRAAVCI</sequence>
<dbReference type="VEuPathDB" id="TriTrypDB:TCDM_03603"/>
<dbReference type="VEuPathDB" id="TriTrypDB:ECC02_005711"/>
<dbReference type="VEuPathDB" id="TriTrypDB:TcBrA4_0123010"/>
<feature type="region of interest" description="Disordered" evidence="2">
    <location>
        <begin position="286"/>
        <end position="339"/>
    </location>
</feature>
<dbReference type="VEuPathDB" id="TriTrypDB:TcCLB.506637.10"/>
<dbReference type="VEuPathDB" id="TriTrypDB:C4B63_7g145"/>
<dbReference type="VEuPathDB" id="TriTrypDB:TcCLB.410243.10"/>
<evidence type="ECO:0000256" key="2">
    <source>
        <dbReference type="SAM" id="MobiDB-lite"/>
    </source>
</evidence>
<organism evidence="3 4">
    <name type="scientific">Trypanosoma cruzi</name>
    <dbReference type="NCBI Taxonomy" id="5693"/>
    <lineage>
        <taxon>Eukaryota</taxon>
        <taxon>Discoba</taxon>
        <taxon>Euglenozoa</taxon>
        <taxon>Kinetoplastea</taxon>
        <taxon>Metakinetoplastina</taxon>
        <taxon>Trypanosomatida</taxon>
        <taxon>Trypanosomatidae</taxon>
        <taxon>Trypanosoma</taxon>
        <taxon>Schizotrypanum</taxon>
    </lineage>
</organism>
<gene>
    <name evidence="3" type="ORF">C3747_130g53</name>
</gene>
<feature type="coiled-coil region" evidence="1">
    <location>
        <begin position="852"/>
        <end position="879"/>
    </location>
</feature>
<accession>A0A2V2WB96</accession>
<feature type="compositionally biased region" description="Basic and acidic residues" evidence="2">
    <location>
        <begin position="436"/>
        <end position="447"/>
    </location>
</feature>
<dbReference type="VEuPathDB" id="TriTrypDB:TcCLB.504199.10"/>
<name>A0A2V2WB96_TRYCR</name>
<feature type="compositionally biased region" description="Basic and acidic residues" evidence="2">
    <location>
        <begin position="287"/>
        <end position="298"/>
    </location>
</feature>
<evidence type="ECO:0000256" key="1">
    <source>
        <dbReference type="SAM" id="Coils"/>
    </source>
</evidence>
<dbReference type="VEuPathDB" id="TriTrypDB:TcG_01992"/>
<proteinExistence type="predicted"/>
<reference evidence="3 4" key="1">
    <citation type="journal article" date="2018" name="Microb. Genom.">
        <title>Expanding an expanded genome: long-read sequencing of Trypanosoma cruzi.</title>
        <authorList>
            <person name="Berna L."/>
            <person name="Rodriguez M."/>
            <person name="Chiribao M.L."/>
            <person name="Parodi-Talice A."/>
            <person name="Pita S."/>
            <person name="Rijo G."/>
            <person name="Alvarez-Valin F."/>
            <person name="Robello C."/>
        </authorList>
    </citation>
    <scope>NUCLEOTIDE SEQUENCE [LARGE SCALE GENOMIC DNA]</scope>
    <source>
        <strain evidence="3 4">TCC</strain>
    </source>
</reference>
<feature type="region of interest" description="Disordered" evidence="2">
    <location>
        <begin position="436"/>
        <end position="462"/>
    </location>
</feature>
<evidence type="ECO:0000313" key="4">
    <source>
        <dbReference type="Proteomes" id="UP000246078"/>
    </source>
</evidence>
<protein>
    <submittedName>
        <fullName evidence="3">Uncharacterized protein</fullName>
    </submittedName>
</protein>
<dbReference type="VEuPathDB" id="TriTrypDB:TcCL_ESM05501"/>
<dbReference type="Proteomes" id="UP000246078">
    <property type="component" value="Unassembled WGS sequence"/>
</dbReference>
<dbReference type="VEuPathDB" id="TriTrypDB:TcCL_ESM12014"/>
<dbReference type="AlphaFoldDB" id="A0A2V2WB96"/>
<feature type="region of interest" description="Disordered" evidence="2">
    <location>
        <begin position="1"/>
        <end position="23"/>
    </location>
</feature>
<dbReference type="VEuPathDB" id="TriTrypDB:C3747_130g53"/>
<feature type="compositionally biased region" description="Polar residues" evidence="2">
    <location>
        <begin position="326"/>
        <end position="337"/>
    </location>
</feature>
<feature type="coiled-coil region" evidence="1">
    <location>
        <begin position="394"/>
        <end position="421"/>
    </location>
</feature>
<dbReference type="EMBL" id="PRFC01000130">
    <property type="protein sequence ID" value="PWV05492.1"/>
    <property type="molecule type" value="Genomic_DNA"/>
</dbReference>